<evidence type="ECO:0000313" key="2">
    <source>
        <dbReference type="Proteomes" id="UP000537126"/>
    </source>
</evidence>
<comment type="caution">
    <text evidence="1">The sequence shown here is derived from an EMBL/GenBank/DDBJ whole genome shotgun (WGS) entry which is preliminary data.</text>
</comment>
<sequence length="76" mass="8928">MQDLSKRPAVERCAQRVQDGSISHEQAIDFQMHYECFCLQPYAYIYANKTKTERNRTNLISHLLKTQSLCKVSFFP</sequence>
<name>A0A846MNN4_9BACT</name>
<dbReference type="Proteomes" id="UP000537126">
    <property type="component" value="Unassembled WGS sequence"/>
</dbReference>
<proteinExistence type="predicted"/>
<keyword evidence="2" id="KW-1185">Reference proteome</keyword>
<gene>
    <name evidence="1" type="ORF">FHS56_000551</name>
</gene>
<organism evidence="1 2">
    <name type="scientific">Thermonema lapsum</name>
    <dbReference type="NCBI Taxonomy" id="28195"/>
    <lineage>
        <taxon>Bacteria</taxon>
        <taxon>Pseudomonadati</taxon>
        <taxon>Bacteroidota</taxon>
        <taxon>Cytophagia</taxon>
        <taxon>Cytophagales</taxon>
        <taxon>Thermonemataceae</taxon>
        <taxon>Thermonema</taxon>
    </lineage>
</organism>
<protein>
    <submittedName>
        <fullName evidence="1">Uncharacterized protein</fullName>
    </submittedName>
</protein>
<reference evidence="1 2" key="1">
    <citation type="submission" date="2020-03" db="EMBL/GenBank/DDBJ databases">
        <title>Genomic Encyclopedia of Type Strains, Phase IV (KMG-IV): sequencing the most valuable type-strain genomes for metagenomic binning, comparative biology and taxonomic classification.</title>
        <authorList>
            <person name="Goeker M."/>
        </authorList>
    </citation>
    <scope>NUCLEOTIDE SEQUENCE [LARGE SCALE GENOMIC DNA]</scope>
    <source>
        <strain evidence="1 2">DSM 5718</strain>
    </source>
</reference>
<dbReference type="EMBL" id="JAASRN010000001">
    <property type="protein sequence ID" value="NIK73065.1"/>
    <property type="molecule type" value="Genomic_DNA"/>
</dbReference>
<evidence type="ECO:0000313" key="1">
    <source>
        <dbReference type="EMBL" id="NIK73065.1"/>
    </source>
</evidence>
<accession>A0A846MNN4</accession>
<dbReference type="AlphaFoldDB" id="A0A846MNN4"/>